<dbReference type="EMBL" id="CADCWP010000035">
    <property type="protein sequence ID" value="CAA9559691.1"/>
    <property type="molecule type" value="Genomic_DNA"/>
</dbReference>
<reference evidence="1" key="1">
    <citation type="submission" date="2020-02" db="EMBL/GenBank/DDBJ databases">
        <authorList>
            <person name="Meier V. D."/>
        </authorList>
    </citation>
    <scope>NUCLEOTIDE SEQUENCE</scope>
    <source>
        <strain evidence="1">AVDCRST_MAG86</strain>
    </source>
</reference>
<gene>
    <name evidence="1" type="ORF">AVDCRST_MAG86-674</name>
</gene>
<sequence length="39" mass="4455">MQAPVTTNRCFFMIFNPSKEQPRKVLELNGSFLETLPAV</sequence>
<protein>
    <submittedName>
        <fullName evidence="1">Uncharacterized protein</fullName>
    </submittedName>
</protein>
<dbReference type="AlphaFoldDB" id="A0A6J4UTT9"/>
<name>A0A6J4UTT9_9DEIN</name>
<proteinExistence type="predicted"/>
<organism evidence="1">
    <name type="scientific">uncultured Truepera sp</name>
    <dbReference type="NCBI Taxonomy" id="543023"/>
    <lineage>
        <taxon>Bacteria</taxon>
        <taxon>Thermotogati</taxon>
        <taxon>Deinococcota</taxon>
        <taxon>Deinococci</taxon>
        <taxon>Trueperales</taxon>
        <taxon>Trueperaceae</taxon>
        <taxon>Truepera</taxon>
        <taxon>environmental samples</taxon>
    </lineage>
</organism>
<evidence type="ECO:0000313" key="1">
    <source>
        <dbReference type="EMBL" id="CAA9559691.1"/>
    </source>
</evidence>
<accession>A0A6J4UTT9</accession>